<organism evidence="2 3">
    <name type="scientific">Natrinema soli</name>
    <dbReference type="NCBI Taxonomy" id="1930624"/>
    <lineage>
        <taxon>Archaea</taxon>
        <taxon>Methanobacteriati</taxon>
        <taxon>Methanobacteriota</taxon>
        <taxon>Stenosarchaea group</taxon>
        <taxon>Halobacteria</taxon>
        <taxon>Halobacteriales</taxon>
        <taxon>Natrialbaceae</taxon>
        <taxon>Natrinema</taxon>
    </lineage>
</organism>
<proteinExistence type="predicted"/>
<comment type="caution">
    <text evidence="2">The sequence shown here is derived from an EMBL/GenBank/DDBJ whole genome shotgun (WGS) entry which is preliminary data.</text>
</comment>
<sequence>MGDSQLDLVDDAQNQFDDVFFQIFVVHTMAWPRDGTRADDGLIGNDGDCDGDELRQ</sequence>
<feature type="compositionally biased region" description="Acidic residues" evidence="1">
    <location>
        <begin position="47"/>
        <end position="56"/>
    </location>
</feature>
<dbReference type="RefSeq" id="WP_273739553.1">
    <property type="nucleotide sequence ID" value="NZ_JAQIVI010000271.1"/>
</dbReference>
<dbReference type="AlphaFoldDB" id="A0ABD5SNQ4"/>
<accession>A0ABD5SNQ4</accession>
<protein>
    <submittedName>
        <fullName evidence="2">Uncharacterized protein</fullName>
    </submittedName>
</protein>
<dbReference type="Proteomes" id="UP001596383">
    <property type="component" value="Unassembled WGS sequence"/>
</dbReference>
<gene>
    <name evidence="2" type="ORF">ACFQE6_16845</name>
</gene>
<keyword evidence="3" id="KW-1185">Reference proteome</keyword>
<reference evidence="2 3" key="1">
    <citation type="journal article" date="2019" name="Int. J. Syst. Evol. Microbiol.">
        <title>The Global Catalogue of Microorganisms (GCM) 10K type strain sequencing project: providing services to taxonomists for standard genome sequencing and annotation.</title>
        <authorList>
            <consortium name="The Broad Institute Genomics Platform"/>
            <consortium name="The Broad Institute Genome Sequencing Center for Infectious Disease"/>
            <person name="Wu L."/>
            <person name="Ma J."/>
        </authorList>
    </citation>
    <scope>NUCLEOTIDE SEQUENCE [LARGE SCALE GENOMIC DNA]</scope>
    <source>
        <strain evidence="2 3">LMG 29247</strain>
    </source>
</reference>
<dbReference type="EMBL" id="JBHSWV010000271">
    <property type="protein sequence ID" value="MFC6766597.1"/>
    <property type="molecule type" value="Genomic_DNA"/>
</dbReference>
<feature type="region of interest" description="Disordered" evidence="1">
    <location>
        <begin position="36"/>
        <end position="56"/>
    </location>
</feature>
<evidence type="ECO:0000256" key="1">
    <source>
        <dbReference type="SAM" id="MobiDB-lite"/>
    </source>
</evidence>
<evidence type="ECO:0000313" key="3">
    <source>
        <dbReference type="Proteomes" id="UP001596383"/>
    </source>
</evidence>
<evidence type="ECO:0000313" key="2">
    <source>
        <dbReference type="EMBL" id="MFC6766597.1"/>
    </source>
</evidence>
<name>A0ABD5SNQ4_9EURY</name>